<feature type="region of interest" description="Disordered" evidence="1">
    <location>
        <begin position="204"/>
        <end position="265"/>
    </location>
</feature>
<dbReference type="PANTHER" id="PTHR34775">
    <property type="entry name" value="TRANSMEMBRANE PROTEIN"/>
    <property type="match status" value="1"/>
</dbReference>
<reference evidence="3" key="1">
    <citation type="submission" date="2025-08" db="UniProtKB">
        <authorList>
            <consortium name="RefSeq"/>
        </authorList>
    </citation>
    <scope>IDENTIFICATION</scope>
</reference>
<evidence type="ECO:0000256" key="1">
    <source>
        <dbReference type="SAM" id="MobiDB-lite"/>
    </source>
</evidence>
<evidence type="ECO:0000313" key="2">
    <source>
        <dbReference type="Proteomes" id="UP000189703"/>
    </source>
</evidence>
<gene>
    <name evidence="3" type="primary">LOC104604472</name>
</gene>
<dbReference type="GeneID" id="104604472"/>
<keyword evidence="2" id="KW-1185">Reference proteome</keyword>
<organism evidence="2 3">
    <name type="scientific">Nelumbo nucifera</name>
    <name type="common">Sacred lotus</name>
    <dbReference type="NCBI Taxonomy" id="4432"/>
    <lineage>
        <taxon>Eukaryota</taxon>
        <taxon>Viridiplantae</taxon>
        <taxon>Streptophyta</taxon>
        <taxon>Embryophyta</taxon>
        <taxon>Tracheophyta</taxon>
        <taxon>Spermatophyta</taxon>
        <taxon>Magnoliopsida</taxon>
        <taxon>Proteales</taxon>
        <taxon>Nelumbonaceae</taxon>
        <taxon>Nelumbo</taxon>
    </lineage>
</organism>
<sequence>MDVLIPNNNFSSSIPVKPYTIPKITDLQQKICYSNDGGEMDENDRSFHHMDSTPQIPNTLAAKDFKSPTIFPTSKVPLPRKKILVERSDASGPFSSNSHAPQTPHAVADAISADSGSETRRSYSSQVTNLSSSVNETDEDEQKTSIPESSSQPYDPFTNSLSPRPKFLRYNPNRRLEIFLRRENQLAKAKDELGGNRCASLETQKPIEGEVLSDDASASAFSSSSGESSMKQEHGSSPCTTNLEPKPPEDVENNGREDGDDDFEEVEEGDRHWHFKEVLKSLLLFGVLILSTLYISSMNSPTPPPYVRALQDLREGYQKIQSHLIRASVENFRWGSSFIHQKQGNAALDITEANDITSYECNEKEEMVKQDMEIMSEVAGKKDEVLNQQGTEIGHISVNELGEQVGEDMEVMRDVDGKQDEVLSQQGTETGQISVHDLGEVGEDMEILWNVDGKKDEVLSQQGTETRHISVHELEEAGEYSDRTDEVLDGVDQLNSAFVISSTSEEDRSLDSENPNADLASEIEPPKYEVVAEVVERDTDQGTGEETVVYPAMEEVGNVPSGTGEPVSLQGREPVENTASDISSVPAKEENSPHKKKVALGFSVILVSTLLGFLHLKRRKTSAEDTRLMVQPSSELMVIDNHKSPPPQTEDHVLKADSGVYLSSSVHSEDRVLREINRSQAPSVKFLGEFVVGEVGSSIKSCDLKSQRIEGEESYVSVSQEKKFEKQVISSEQGELSSSIKSCGPKPQKTEGEESNFSVSQEKRSRRQVLSSPKQSRQSLSDFSVTKSPSYGSFTAEEKLVKKEEGRNGEEMMKKVTTPVRRSSRIRNRTVMSP</sequence>
<proteinExistence type="predicted"/>
<feature type="region of interest" description="Disordered" evidence="1">
    <location>
        <begin position="89"/>
        <end position="168"/>
    </location>
</feature>
<feature type="compositionally biased region" description="Polar residues" evidence="1">
    <location>
        <begin position="729"/>
        <end position="741"/>
    </location>
</feature>
<feature type="compositionally biased region" description="Polar residues" evidence="1">
    <location>
        <begin position="768"/>
        <end position="793"/>
    </location>
</feature>
<protein>
    <submittedName>
        <fullName evidence="3">Uncharacterized protein LOC104604472</fullName>
    </submittedName>
</protein>
<evidence type="ECO:0000313" key="3">
    <source>
        <dbReference type="RefSeq" id="XP_010267112.1"/>
    </source>
</evidence>
<dbReference type="KEGG" id="nnu:104604472"/>
<feature type="compositionally biased region" description="Polar residues" evidence="1">
    <location>
        <begin position="144"/>
        <end position="162"/>
    </location>
</feature>
<dbReference type="OMA" id="QQGFSEM"/>
<dbReference type="AlphaFoldDB" id="A0A1U8AV66"/>
<accession>A0A1U8AV66</accession>
<dbReference type="RefSeq" id="XP_010267112.1">
    <property type="nucleotide sequence ID" value="XM_010268810.2"/>
</dbReference>
<dbReference type="eggNOG" id="ENOG502QTA3">
    <property type="taxonomic scope" value="Eukaryota"/>
</dbReference>
<feature type="compositionally biased region" description="Basic and acidic residues" evidence="1">
    <location>
        <begin position="796"/>
        <end position="814"/>
    </location>
</feature>
<feature type="compositionally biased region" description="Polar residues" evidence="1">
    <location>
        <begin position="122"/>
        <end position="135"/>
    </location>
</feature>
<dbReference type="Proteomes" id="UP000189703">
    <property type="component" value="Unplaced"/>
</dbReference>
<feature type="region of interest" description="Disordered" evidence="1">
    <location>
        <begin position="556"/>
        <end position="591"/>
    </location>
</feature>
<dbReference type="OrthoDB" id="1938687at2759"/>
<feature type="compositionally biased region" description="Low complexity" evidence="1">
    <location>
        <begin position="214"/>
        <end position="229"/>
    </location>
</feature>
<feature type="region of interest" description="Disordered" evidence="1">
    <location>
        <begin position="729"/>
        <end position="834"/>
    </location>
</feature>
<feature type="compositionally biased region" description="Basic and acidic residues" evidence="1">
    <location>
        <begin position="246"/>
        <end position="257"/>
    </location>
</feature>
<feature type="region of interest" description="Disordered" evidence="1">
    <location>
        <begin position="37"/>
        <end position="64"/>
    </location>
</feature>
<dbReference type="PANTHER" id="PTHR34775:SF6">
    <property type="entry name" value="TRANSMEMBRANE PROTEIN"/>
    <property type="match status" value="1"/>
</dbReference>
<name>A0A1U8AV66_NELNU</name>